<sequence length="318" mass="36737">MNTDSLKSKSIAFSYLEFGSIEPELGKKTVYDFRTNAKAYDWLMHARYSNDLFSYHRMIRLLCSNEFNDIANIYADEIHHADDFVFNLNKLMALELIGSSFFELGQTLLGCIDGMEFIQQLQLALELPSIQVDLSSINWFGYDISPFFNLMAKLMHEKYQVITTDASSELPVSYDVFFAKGVTLLYAIRSGSELFDYIKNSKITVFDYSFSLGAAKESYIGTGKFVRYLSKDEFAEVYQRILQSGKDIWVRGNSKADLDRGLFYMEGIVACDDLASQFILRQNKWMASFSAKNHDLYSTLIHNKNEEYWRWVRLSSLL</sequence>
<proteinExistence type="predicted"/>
<evidence type="ECO:0000313" key="1">
    <source>
        <dbReference type="EMBL" id="MBZ6068039.1"/>
    </source>
</evidence>
<evidence type="ECO:0000313" key="2">
    <source>
        <dbReference type="Proteomes" id="UP000774958"/>
    </source>
</evidence>
<dbReference type="Proteomes" id="UP000774958">
    <property type="component" value="Unassembled WGS sequence"/>
</dbReference>
<organism evidence="1 2">
    <name type="scientific">Aeromonas schubertii</name>
    <dbReference type="NCBI Taxonomy" id="652"/>
    <lineage>
        <taxon>Bacteria</taxon>
        <taxon>Pseudomonadati</taxon>
        <taxon>Pseudomonadota</taxon>
        <taxon>Gammaproteobacteria</taxon>
        <taxon>Aeromonadales</taxon>
        <taxon>Aeromonadaceae</taxon>
        <taxon>Aeromonas</taxon>
    </lineage>
</organism>
<reference evidence="1 2" key="1">
    <citation type="submission" date="2021-09" db="EMBL/GenBank/DDBJ databases">
        <title>Aeromonas schubertii isolated from Asian sea bass.</title>
        <authorList>
            <person name="Pinpimai K."/>
        </authorList>
    </citation>
    <scope>NUCLEOTIDE SEQUENCE [LARGE SCALE GENOMIC DNA]</scope>
    <source>
        <strain evidence="1 2">CHULA2021a</strain>
    </source>
</reference>
<name>A0ABS7VGP3_9GAMM</name>
<comment type="caution">
    <text evidence="1">The sequence shown here is derived from an EMBL/GenBank/DDBJ whole genome shotgun (WGS) entry which is preliminary data.</text>
</comment>
<dbReference type="EMBL" id="JAIRBT010000032">
    <property type="protein sequence ID" value="MBZ6068039.1"/>
    <property type="molecule type" value="Genomic_DNA"/>
</dbReference>
<protein>
    <submittedName>
        <fullName evidence="1">Uncharacterized protein</fullName>
    </submittedName>
</protein>
<keyword evidence="2" id="KW-1185">Reference proteome</keyword>
<dbReference type="RefSeq" id="WP_224163572.1">
    <property type="nucleotide sequence ID" value="NZ_JAIRBT010000032.1"/>
</dbReference>
<gene>
    <name evidence="1" type="ORF">LA374_17760</name>
</gene>
<accession>A0ABS7VGP3</accession>